<keyword evidence="2" id="KW-0812">Transmembrane</keyword>
<gene>
    <name evidence="3" type="ORF">DM01DRAFT_1407600</name>
</gene>
<dbReference type="EMBL" id="MCGT01000014">
    <property type="protein sequence ID" value="ORX54095.1"/>
    <property type="molecule type" value="Genomic_DNA"/>
</dbReference>
<evidence type="ECO:0000313" key="3">
    <source>
        <dbReference type="EMBL" id="ORX54095.1"/>
    </source>
</evidence>
<keyword evidence="2" id="KW-0472">Membrane</keyword>
<feature type="compositionally biased region" description="Polar residues" evidence="1">
    <location>
        <begin position="231"/>
        <end position="246"/>
    </location>
</feature>
<dbReference type="AlphaFoldDB" id="A0A1X2GHR7"/>
<feature type="region of interest" description="Disordered" evidence="1">
    <location>
        <begin position="220"/>
        <end position="246"/>
    </location>
</feature>
<protein>
    <submittedName>
        <fullName evidence="3">Uncharacterized protein</fullName>
    </submittedName>
</protein>
<keyword evidence="4" id="KW-1185">Reference proteome</keyword>
<keyword evidence="2" id="KW-1133">Transmembrane helix</keyword>
<organism evidence="3 4">
    <name type="scientific">Hesseltinella vesiculosa</name>
    <dbReference type="NCBI Taxonomy" id="101127"/>
    <lineage>
        <taxon>Eukaryota</taxon>
        <taxon>Fungi</taxon>
        <taxon>Fungi incertae sedis</taxon>
        <taxon>Mucoromycota</taxon>
        <taxon>Mucoromycotina</taxon>
        <taxon>Mucoromycetes</taxon>
        <taxon>Mucorales</taxon>
        <taxon>Cunninghamellaceae</taxon>
        <taxon>Hesseltinella</taxon>
    </lineage>
</organism>
<dbReference type="Proteomes" id="UP000242146">
    <property type="component" value="Unassembled WGS sequence"/>
</dbReference>
<name>A0A1X2GHR7_9FUNG</name>
<dbReference type="STRING" id="101127.A0A1X2GHR7"/>
<reference evidence="3 4" key="1">
    <citation type="submission" date="2016-07" db="EMBL/GenBank/DDBJ databases">
        <title>Pervasive Adenine N6-methylation of Active Genes in Fungi.</title>
        <authorList>
            <consortium name="DOE Joint Genome Institute"/>
            <person name="Mondo S.J."/>
            <person name="Dannebaum R.O."/>
            <person name="Kuo R.C."/>
            <person name="Labutti K."/>
            <person name="Haridas S."/>
            <person name="Kuo A."/>
            <person name="Salamov A."/>
            <person name="Ahrendt S.R."/>
            <person name="Lipzen A."/>
            <person name="Sullivan W."/>
            <person name="Andreopoulos W.B."/>
            <person name="Clum A."/>
            <person name="Lindquist E."/>
            <person name="Daum C."/>
            <person name="Ramamoorthy G.K."/>
            <person name="Gryganskyi A."/>
            <person name="Culley D."/>
            <person name="Magnuson J.K."/>
            <person name="James T.Y."/>
            <person name="O'Malley M.A."/>
            <person name="Stajich J.E."/>
            <person name="Spatafora J.W."/>
            <person name="Visel A."/>
            <person name="Grigoriev I.V."/>
        </authorList>
    </citation>
    <scope>NUCLEOTIDE SEQUENCE [LARGE SCALE GENOMIC DNA]</scope>
    <source>
        <strain evidence="3 4">NRRL 3301</strain>
    </source>
</reference>
<dbReference type="OrthoDB" id="2266750at2759"/>
<sequence>MARLNRLIYYLLIILVFVFVSVSVVPIFFRQDASLLSDNPLAPEAYRQDVFIESDSSSSPSTEYTTKYLSWLPQGEFTDQHEAFRNAIRIGKETGRIVIAPMLRIGRPLAWQPFQALATSYKSQDNDSHLRFHCGQLSVPTADPACADVTTDWAEIPWSTLFNLQAITDEFGVTVVERTTGHGWGYDETATAVQETISDVAVVDIMTFAENTTLYRDAHKQAPARKAGQRPQDQTPLTAPLRNTLSPSQWANVRDRQYLQLGALSSTPRYPLPPSKEQMTLRRALTHHLMVTPNQLSPLTRDAYQMIATLGGTNHFSSLRLNLARIVALDARVNKALLDDSATNSSRLTIDDLDPDMQQKVMDAVVLEVFGDIPINQAVSAAMPVPADAPLASLLDSQRHLATHSPTDRKALLDACLDYRRVEPHYPIYYVINDHIASPITRPDIYGPLLKFFPCLFTKDDMKRWGTIDMASWVHLQPQFQDPGVDYVSLLEPFLDILVAGQGYSFFEVPQTPLSRYMGWQRKVAPPISSV</sequence>
<evidence type="ECO:0000256" key="1">
    <source>
        <dbReference type="SAM" id="MobiDB-lite"/>
    </source>
</evidence>
<feature type="transmembrane region" description="Helical" evidence="2">
    <location>
        <begin position="7"/>
        <end position="29"/>
    </location>
</feature>
<comment type="caution">
    <text evidence="3">The sequence shown here is derived from an EMBL/GenBank/DDBJ whole genome shotgun (WGS) entry which is preliminary data.</text>
</comment>
<evidence type="ECO:0000256" key="2">
    <source>
        <dbReference type="SAM" id="Phobius"/>
    </source>
</evidence>
<proteinExistence type="predicted"/>
<evidence type="ECO:0000313" key="4">
    <source>
        <dbReference type="Proteomes" id="UP000242146"/>
    </source>
</evidence>
<accession>A0A1X2GHR7</accession>